<comment type="caution">
    <text evidence="3">The sequence shown here is derived from an EMBL/GenBank/DDBJ whole genome shotgun (WGS) entry which is preliminary data.</text>
</comment>
<proteinExistence type="predicted"/>
<evidence type="ECO:0000256" key="1">
    <source>
        <dbReference type="ARBA" id="ARBA00022729"/>
    </source>
</evidence>
<dbReference type="InterPro" id="IPR026444">
    <property type="entry name" value="Secre_tail"/>
</dbReference>
<dbReference type="AlphaFoldDB" id="A0A4R8I5C4"/>
<protein>
    <submittedName>
        <fullName evidence="3">Putative secreted protein (Por secretion system target)</fullName>
    </submittedName>
</protein>
<dbReference type="Proteomes" id="UP000295313">
    <property type="component" value="Unassembled WGS sequence"/>
</dbReference>
<evidence type="ECO:0000259" key="2">
    <source>
        <dbReference type="Pfam" id="PF18962"/>
    </source>
</evidence>
<keyword evidence="4" id="KW-1185">Reference proteome</keyword>
<accession>A0A4R8I5C4</accession>
<keyword evidence="1" id="KW-0732">Signal</keyword>
<dbReference type="Pfam" id="PF18962">
    <property type="entry name" value="Por_Secre_tail"/>
    <property type="match status" value="1"/>
</dbReference>
<feature type="domain" description="Secretion system C-terminal sorting" evidence="2">
    <location>
        <begin position="679"/>
        <end position="737"/>
    </location>
</feature>
<evidence type="ECO:0000313" key="3">
    <source>
        <dbReference type="EMBL" id="TDX84082.1"/>
    </source>
</evidence>
<organism evidence="3 4">
    <name type="scientific">Epilithonimonas xixisoli</name>
    <dbReference type="NCBI Taxonomy" id="1476462"/>
    <lineage>
        <taxon>Bacteria</taxon>
        <taxon>Pseudomonadati</taxon>
        <taxon>Bacteroidota</taxon>
        <taxon>Flavobacteriia</taxon>
        <taxon>Flavobacteriales</taxon>
        <taxon>Weeksellaceae</taxon>
        <taxon>Chryseobacterium group</taxon>
        <taxon>Epilithonimonas</taxon>
    </lineage>
</organism>
<name>A0A4R8I5C4_9FLAO</name>
<reference evidence="3 4" key="1">
    <citation type="submission" date="2019-03" db="EMBL/GenBank/DDBJ databases">
        <title>Genomic Encyclopedia of Type Strains, Phase III (KMG-III): the genomes of soil and plant-associated and newly described type strains.</title>
        <authorList>
            <person name="Whitman W."/>
        </authorList>
    </citation>
    <scope>NUCLEOTIDE SEQUENCE [LARGE SCALE GENOMIC DNA]</scope>
    <source>
        <strain evidence="3 4">CGMCC 1.12802</strain>
    </source>
</reference>
<sequence>MVMNKKLILFTIMLFGFITIEAQSILNVYPIFKKRHESATTAYCVNNGGSCSGNPAFEGANLGTFVSGGNILRLAGIQSVVNRCAGQTVTAVTAHFRSYLTASGPGSLGFTAAALAKGTTTPNGCGGTNEPWNAAYSGDGTSLATGFATPGAYTLEMYYSITTSTGTILLNNAGANYKASFIITADTTWNGTAWNYGKPALQSNAIFAGNFNMSGESLSVNNITVNSGVTVSLQSERSLKINGNVVNNGTIIVNNDATYLLVDGSTSTGTGKVIVRREANLRKDDYTYWSSPVSGQNLYNFSVGTPTNRFYLYNEANDRFHSTGLNAASTFSPGVGYAIKGKDTYSPTSPATEIFTFEGKDHNGNITVNLNRTAGDDKGYNLIGNPYPSNINFQNLFNYGTNRTSIFNKQWFWTTLNEVVTQQGSNYAGNNYATFVAGVGGVGPSYVSGNIEEPSLRPLGFTKVGQGFLVQARYNNALLTFNNSIRSSNTVDSIFFNKSANKEGDDEDEDDEEPQPTIDRFWLKFVNPKNIANTILVAHIPYATNGYDEDYEVNLFSLGDDAFFSVVDPYKFQIQARSLPVMNSDSFALGYVSSEAGEAIIALDDKEGVFKTESKAIYLKDSQTGTVTNLQEGYYTFNTAKQFNDTRFSIMYENNVLSTNTTKAQEVSVYKQNNELVAKSNVNISNVEVFDVSGRMIKNAVGNNTKEIRINTVGLNKGVYILKITTAKGITTKKVII</sequence>
<evidence type="ECO:0000313" key="4">
    <source>
        <dbReference type="Proteomes" id="UP000295313"/>
    </source>
</evidence>
<dbReference type="NCBIfam" id="TIGR04183">
    <property type="entry name" value="Por_Secre_tail"/>
    <property type="match status" value="1"/>
</dbReference>
<gene>
    <name evidence="3" type="ORF">B0I22_1678</name>
</gene>
<dbReference type="EMBL" id="SOEO01000002">
    <property type="protein sequence ID" value="TDX84082.1"/>
    <property type="molecule type" value="Genomic_DNA"/>
</dbReference>